<dbReference type="Gene3D" id="3.40.50.720">
    <property type="entry name" value="NAD(P)-binding Rossmann-like Domain"/>
    <property type="match status" value="1"/>
</dbReference>
<evidence type="ECO:0000256" key="2">
    <source>
        <dbReference type="ARBA" id="ARBA00023002"/>
    </source>
</evidence>
<dbReference type="InterPro" id="IPR036291">
    <property type="entry name" value="NAD(P)-bd_dom_sf"/>
</dbReference>
<reference evidence="5 6" key="1">
    <citation type="submission" date="2019-01" db="EMBL/GenBank/DDBJ databases">
        <title>Draft Genome and Complete Hox-Cluster Characterization of the Sterlet Sturgeon (Acipenser ruthenus).</title>
        <authorList>
            <person name="Wei Q."/>
        </authorList>
    </citation>
    <scope>NUCLEOTIDE SEQUENCE [LARGE SCALE GENOMIC DNA]</scope>
    <source>
        <strain evidence="5">WHYD16114868_AA</strain>
        <tissue evidence="5">Blood</tissue>
    </source>
</reference>
<evidence type="ECO:0000256" key="3">
    <source>
        <dbReference type="SAM" id="Phobius"/>
    </source>
</evidence>
<dbReference type="SUPFAM" id="SSF51735">
    <property type="entry name" value="NAD(P)-binding Rossmann-fold domains"/>
    <property type="match status" value="1"/>
</dbReference>
<sequence length="176" mass="19063">MAHGIAQGILLSGKVCPGNVMVSAPSLKNLGKFKECGVRTTHCNTEVVQVSRVLFLAVKPRIIPSVLQEVSAVVTPQHIIVSVAAGVTVATLERLANGELYHFTLRHRNPRKTAKCEYSEMGLGCQRCGKNLSSSRGDYRWVGKFIFYVFFAIAAGETGLSYLHAVCVEPGAVCKK</sequence>
<name>A0A444TW24_ACIRT</name>
<keyword evidence="2" id="KW-0560">Oxidoreductase</keyword>
<keyword evidence="3" id="KW-1133">Transmembrane helix</keyword>
<dbReference type="GO" id="GO:0055129">
    <property type="term" value="P:L-proline biosynthetic process"/>
    <property type="evidence" value="ECO:0007669"/>
    <property type="project" value="TreeGrafter"/>
</dbReference>
<dbReference type="EMBL" id="SCEB01215897">
    <property type="protein sequence ID" value="RXM27099.1"/>
    <property type="molecule type" value="Genomic_DNA"/>
</dbReference>
<dbReference type="InterPro" id="IPR028939">
    <property type="entry name" value="P5C_Rdtase_cat_N"/>
</dbReference>
<evidence type="ECO:0000256" key="1">
    <source>
        <dbReference type="ARBA" id="ARBA00005525"/>
    </source>
</evidence>
<comment type="caution">
    <text evidence="5">The sequence shown here is derived from an EMBL/GenBank/DDBJ whole genome shotgun (WGS) entry which is preliminary data.</text>
</comment>
<organism evidence="5 6">
    <name type="scientific">Acipenser ruthenus</name>
    <name type="common">Sterlet sturgeon</name>
    <dbReference type="NCBI Taxonomy" id="7906"/>
    <lineage>
        <taxon>Eukaryota</taxon>
        <taxon>Metazoa</taxon>
        <taxon>Chordata</taxon>
        <taxon>Craniata</taxon>
        <taxon>Vertebrata</taxon>
        <taxon>Euteleostomi</taxon>
        <taxon>Actinopterygii</taxon>
        <taxon>Chondrostei</taxon>
        <taxon>Acipenseriformes</taxon>
        <taxon>Acipenseridae</taxon>
        <taxon>Acipenser</taxon>
    </lineage>
</organism>
<dbReference type="GO" id="GO:0004735">
    <property type="term" value="F:pyrroline-5-carboxylate reductase activity"/>
    <property type="evidence" value="ECO:0007669"/>
    <property type="project" value="TreeGrafter"/>
</dbReference>
<proteinExistence type="inferred from homology"/>
<dbReference type="PANTHER" id="PTHR11645:SF0">
    <property type="entry name" value="PYRROLINE-5-CARBOXYLATE REDUCTASE 3"/>
    <property type="match status" value="1"/>
</dbReference>
<feature type="domain" description="Pyrroline-5-carboxylate reductase catalytic N-terminal" evidence="4">
    <location>
        <begin position="1"/>
        <end position="86"/>
    </location>
</feature>
<accession>A0A444TW24</accession>
<keyword evidence="6" id="KW-1185">Reference proteome</keyword>
<keyword evidence="3" id="KW-0812">Transmembrane</keyword>
<gene>
    <name evidence="5" type="ORF">EOD39_5659</name>
</gene>
<dbReference type="Proteomes" id="UP000289886">
    <property type="component" value="Unassembled WGS sequence"/>
</dbReference>
<dbReference type="Pfam" id="PF03807">
    <property type="entry name" value="F420_oxidored"/>
    <property type="match status" value="1"/>
</dbReference>
<evidence type="ECO:0000313" key="6">
    <source>
        <dbReference type="Proteomes" id="UP000289886"/>
    </source>
</evidence>
<evidence type="ECO:0000313" key="5">
    <source>
        <dbReference type="EMBL" id="RXM27099.1"/>
    </source>
</evidence>
<dbReference type="PANTHER" id="PTHR11645">
    <property type="entry name" value="PYRROLINE-5-CARBOXYLATE REDUCTASE"/>
    <property type="match status" value="1"/>
</dbReference>
<keyword evidence="3" id="KW-0472">Membrane</keyword>
<dbReference type="AlphaFoldDB" id="A0A444TW24"/>
<protein>
    <submittedName>
        <fullName evidence="5">Pyrroline-5-carboxylate reductase 3</fullName>
    </submittedName>
</protein>
<feature type="transmembrane region" description="Helical" evidence="3">
    <location>
        <begin position="145"/>
        <end position="165"/>
    </location>
</feature>
<comment type="similarity">
    <text evidence="1">Belongs to the pyrroline-5-carboxylate reductase family.</text>
</comment>
<evidence type="ECO:0000259" key="4">
    <source>
        <dbReference type="Pfam" id="PF03807"/>
    </source>
</evidence>